<evidence type="ECO:0000313" key="2">
    <source>
        <dbReference type="EMBL" id="KAJ4440520.1"/>
    </source>
</evidence>
<evidence type="ECO:0000256" key="1">
    <source>
        <dbReference type="SAM" id="MobiDB-lite"/>
    </source>
</evidence>
<proteinExistence type="predicted"/>
<dbReference type="EMBL" id="JAJSOF020000017">
    <property type="protein sequence ID" value="KAJ4440520.1"/>
    <property type="molecule type" value="Genomic_DNA"/>
</dbReference>
<feature type="region of interest" description="Disordered" evidence="1">
    <location>
        <begin position="90"/>
        <end position="109"/>
    </location>
</feature>
<feature type="compositionally biased region" description="Basic and acidic residues" evidence="1">
    <location>
        <begin position="91"/>
        <end position="103"/>
    </location>
</feature>
<organism evidence="2 3">
    <name type="scientific">Periplaneta americana</name>
    <name type="common">American cockroach</name>
    <name type="synonym">Blatta americana</name>
    <dbReference type="NCBI Taxonomy" id="6978"/>
    <lineage>
        <taxon>Eukaryota</taxon>
        <taxon>Metazoa</taxon>
        <taxon>Ecdysozoa</taxon>
        <taxon>Arthropoda</taxon>
        <taxon>Hexapoda</taxon>
        <taxon>Insecta</taxon>
        <taxon>Pterygota</taxon>
        <taxon>Neoptera</taxon>
        <taxon>Polyneoptera</taxon>
        <taxon>Dictyoptera</taxon>
        <taxon>Blattodea</taxon>
        <taxon>Blattoidea</taxon>
        <taxon>Blattidae</taxon>
        <taxon>Blattinae</taxon>
        <taxon>Periplaneta</taxon>
    </lineage>
</organism>
<evidence type="ECO:0000313" key="3">
    <source>
        <dbReference type="Proteomes" id="UP001148838"/>
    </source>
</evidence>
<keyword evidence="3" id="KW-1185">Reference proteome</keyword>
<dbReference type="Proteomes" id="UP001148838">
    <property type="component" value="Unassembled WGS sequence"/>
</dbReference>
<accession>A0ABQ8T4A3</accession>
<protein>
    <submittedName>
        <fullName evidence="2">Uncharacterized protein</fullName>
    </submittedName>
</protein>
<comment type="caution">
    <text evidence="2">The sequence shown here is derived from an EMBL/GenBank/DDBJ whole genome shotgun (WGS) entry which is preliminary data.</text>
</comment>
<name>A0ABQ8T4A3_PERAM</name>
<sequence>MRISTEWVRQILINVLSMSKASEESIRLRIMSDTALYMRLYRLQSKLKLIWLQGFSQPLKKCANGLDARAYATVHAREGPRPTSRLLASRPHAEAEVNDHPTRMEVSCG</sequence>
<reference evidence="2 3" key="1">
    <citation type="journal article" date="2022" name="Allergy">
        <title>Genome assembly and annotation of Periplaneta americana reveal a comprehensive cockroach allergen profile.</title>
        <authorList>
            <person name="Wang L."/>
            <person name="Xiong Q."/>
            <person name="Saelim N."/>
            <person name="Wang L."/>
            <person name="Nong W."/>
            <person name="Wan A.T."/>
            <person name="Shi M."/>
            <person name="Liu X."/>
            <person name="Cao Q."/>
            <person name="Hui J.H.L."/>
            <person name="Sookrung N."/>
            <person name="Leung T.F."/>
            <person name="Tungtrongchitr A."/>
            <person name="Tsui S.K.W."/>
        </authorList>
    </citation>
    <scope>NUCLEOTIDE SEQUENCE [LARGE SCALE GENOMIC DNA]</scope>
    <source>
        <strain evidence="2">PWHHKU_190912</strain>
    </source>
</reference>
<gene>
    <name evidence="2" type="ORF">ANN_08661</name>
</gene>